<comment type="caution">
    <text evidence="1">The sequence shown here is derived from an EMBL/GenBank/DDBJ whole genome shotgun (WGS) entry which is preliminary data.</text>
</comment>
<sequence length="624" mass="63139">MSFQPLDPNTNIDPFTTVSFTGYDAKTGIYFDADPDNSSVLIQTNNTPALYVDKFQNMGINTLSPSAQLDVNSASSSHIQLTYNGSSTSMAKIGVTSDGKLSLLAGGSEVNVDTTSSFNIKSHNALDKGLMLGNALVRATADQLNFNIVSPGTATANKALVVNAGRNIENIASLTADELTGTIKTAAQPYISSVDILDITGHTGVAGLSLGGVLVSSTAEKLNYVDTTPGTAAAFKALVLNGDRNVSNIHSLTADELIGTVKTAAQPNITSVGTLQGLSMTGNLTGLTDLSINTTETGRTLVINHEDGNCFRMYHDVESSAANYVDLLVTSAGSLTLTPSGGDVDITSHDGASQGLKLGSVLVKASADQINYLEGTNPGSAAPGKALITDANSSVANINSLTATSLAGTIQTPAQPNIASVNALNIATHDGSTVGLKLNGTLVKATADELNYVDTTPGAAEPLKALVLDENKDVSGLHALSADELTGTLQTAAQPNVTSVGTLSSLAVAGDVTVGSTTLSEAEVAVVDGVVPGTATAGKALVLDGSSNVTGIHSLTADELTGTIQTAAQPKITSVTTLNVTGHDGAGVGLALDGTPITATAAELNYVDTTPGTAAANKALVLNS</sequence>
<keyword evidence="2" id="KW-1185">Reference proteome</keyword>
<reference evidence="1" key="1">
    <citation type="submission" date="2019-03" db="EMBL/GenBank/DDBJ databases">
        <title>Long read genome sequence of the mycoparasitic Pythium oligandrum ATCC 38472 isolated from sugarbeet rhizosphere.</title>
        <authorList>
            <person name="Gaulin E."/>
        </authorList>
    </citation>
    <scope>NUCLEOTIDE SEQUENCE</scope>
    <source>
        <strain evidence="1">ATCC 38472_TT</strain>
    </source>
</reference>
<dbReference type="OrthoDB" id="128763at2759"/>
<evidence type="ECO:0000313" key="2">
    <source>
        <dbReference type="Proteomes" id="UP000794436"/>
    </source>
</evidence>
<dbReference type="AlphaFoldDB" id="A0A8K1C5K7"/>
<evidence type="ECO:0000313" key="1">
    <source>
        <dbReference type="EMBL" id="TMW56838.1"/>
    </source>
</evidence>
<gene>
    <name evidence="1" type="ORF">Poli38472_006848</name>
</gene>
<accession>A0A8K1C5K7</accession>
<protein>
    <submittedName>
        <fullName evidence="1">Uncharacterized protein</fullName>
    </submittedName>
</protein>
<dbReference type="Proteomes" id="UP000794436">
    <property type="component" value="Unassembled WGS sequence"/>
</dbReference>
<proteinExistence type="predicted"/>
<dbReference type="EMBL" id="SPLM01000145">
    <property type="protein sequence ID" value="TMW56838.1"/>
    <property type="molecule type" value="Genomic_DNA"/>
</dbReference>
<name>A0A8K1C5K7_PYTOL</name>
<organism evidence="1 2">
    <name type="scientific">Pythium oligandrum</name>
    <name type="common">Mycoparasitic fungus</name>
    <dbReference type="NCBI Taxonomy" id="41045"/>
    <lineage>
        <taxon>Eukaryota</taxon>
        <taxon>Sar</taxon>
        <taxon>Stramenopiles</taxon>
        <taxon>Oomycota</taxon>
        <taxon>Peronosporomycetes</taxon>
        <taxon>Pythiales</taxon>
        <taxon>Pythiaceae</taxon>
        <taxon>Pythium</taxon>
    </lineage>
</organism>